<dbReference type="EMBL" id="LKEB01000049">
    <property type="protein sequence ID" value="ROW03644.1"/>
    <property type="molecule type" value="Genomic_DNA"/>
</dbReference>
<feature type="region of interest" description="Disordered" evidence="1">
    <location>
        <begin position="89"/>
        <end position="115"/>
    </location>
</feature>
<dbReference type="InParanoid" id="A0A423WJP0"/>
<evidence type="ECO:0000313" key="3">
    <source>
        <dbReference type="Proteomes" id="UP000285146"/>
    </source>
</evidence>
<protein>
    <submittedName>
        <fullName evidence="2">Uncharacterized protein</fullName>
    </submittedName>
</protein>
<keyword evidence="3" id="KW-1185">Reference proteome</keyword>
<reference evidence="2 3" key="1">
    <citation type="submission" date="2015-09" db="EMBL/GenBank/DDBJ databases">
        <title>Host preference determinants of Valsa canker pathogens revealed by comparative genomics.</title>
        <authorList>
            <person name="Yin Z."/>
            <person name="Huang L."/>
        </authorList>
    </citation>
    <scope>NUCLEOTIDE SEQUENCE [LARGE SCALE GENOMIC DNA]</scope>
    <source>
        <strain evidence="2 3">SXYLt</strain>
    </source>
</reference>
<evidence type="ECO:0000256" key="1">
    <source>
        <dbReference type="SAM" id="MobiDB-lite"/>
    </source>
</evidence>
<dbReference type="Proteomes" id="UP000285146">
    <property type="component" value="Unassembled WGS sequence"/>
</dbReference>
<proteinExistence type="predicted"/>
<comment type="caution">
    <text evidence="2">The sequence shown here is derived from an EMBL/GenBank/DDBJ whole genome shotgun (WGS) entry which is preliminary data.</text>
</comment>
<sequence length="304" mass="32128">MTPPTSFPIVNGVCQASLTDPTGGRNRIMYGVAVGATGLRPGLNGAVTCTATDDMAETNAVEVVKLPHIHADNPPVSSAEGCGQVDGSMHADTSGGPMEIDKPARPNNTAANTRHGSHGLMASQWANASVVTGRTHGDTAMGGSNSGESMDRYSGTGAHPGPINIARAQGAGTPGAFHTLRPVPFVVMISKQHNNTNTLVQHDNHSVTQKETCWGTQVHPLTCIPSREFSRDVESAPDHTHHRLSETKLVRVHLDQINAAIDILHQGRLPDLLRRYSNAARAFPSALRLCRSGELGGRSVVAFP</sequence>
<evidence type="ECO:0000313" key="2">
    <source>
        <dbReference type="EMBL" id="ROW03644.1"/>
    </source>
</evidence>
<organism evidence="2 3">
    <name type="scientific">Cytospora leucostoma</name>
    <dbReference type="NCBI Taxonomy" id="1230097"/>
    <lineage>
        <taxon>Eukaryota</taxon>
        <taxon>Fungi</taxon>
        <taxon>Dikarya</taxon>
        <taxon>Ascomycota</taxon>
        <taxon>Pezizomycotina</taxon>
        <taxon>Sordariomycetes</taxon>
        <taxon>Sordariomycetidae</taxon>
        <taxon>Diaporthales</taxon>
        <taxon>Cytosporaceae</taxon>
        <taxon>Cytospora</taxon>
    </lineage>
</organism>
<gene>
    <name evidence="2" type="ORF">VPNG_07156</name>
</gene>
<accession>A0A423WJP0</accession>
<name>A0A423WJP0_9PEZI</name>
<dbReference type="AlphaFoldDB" id="A0A423WJP0"/>